<protein>
    <recommendedName>
        <fullName evidence="1">DUF6883 domain-containing protein</fullName>
    </recommendedName>
</protein>
<geneLocation type="plasmid" evidence="2 3">
    <name>pANACY.03</name>
</geneLocation>
<sequence length="110" mass="12720">MKLSTDVIIPDAKINQYLLLYREQDDKSKFLAQGGFTQDNSEQLKQAILELIQTEEAIEDSSNQYGIFYRVEGNLKGINRNLAVVTIWLERAIDKKIQFITLKPKKEKKS</sequence>
<dbReference type="OrthoDB" id="9794742at2"/>
<proteinExistence type="predicted"/>
<dbReference type="RefSeq" id="WP_015217798.1">
    <property type="nucleotide sequence ID" value="NC_019773.1"/>
</dbReference>
<dbReference type="EMBL" id="CP003662">
    <property type="protein sequence ID" value="AFZ61332.1"/>
    <property type="molecule type" value="Genomic_DNA"/>
</dbReference>
<organism evidence="2 3">
    <name type="scientific">Anabaena cylindrica (strain ATCC 27899 / PCC 7122)</name>
    <dbReference type="NCBI Taxonomy" id="272123"/>
    <lineage>
        <taxon>Bacteria</taxon>
        <taxon>Bacillati</taxon>
        <taxon>Cyanobacteriota</taxon>
        <taxon>Cyanophyceae</taxon>
        <taxon>Nostocales</taxon>
        <taxon>Nostocaceae</taxon>
        <taxon>Anabaena</taxon>
    </lineage>
</organism>
<evidence type="ECO:0000313" key="3">
    <source>
        <dbReference type="Proteomes" id="UP000010474"/>
    </source>
</evidence>
<dbReference type="Pfam" id="PF21814">
    <property type="entry name" value="DUF6883"/>
    <property type="match status" value="1"/>
</dbReference>
<name>K9ZS32_ANACC</name>
<dbReference type="Proteomes" id="UP000010474">
    <property type="component" value="Plasmid pANACY.03"/>
</dbReference>
<reference evidence="3" key="1">
    <citation type="journal article" date="2013" name="Proc. Natl. Acad. Sci. U.S.A.">
        <title>Improving the coverage of the cyanobacterial phylum using diversity-driven genome sequencing.</title>
        <authorList>
            <person name="Shih P.M."/>
            <person name="Wu D."/>
            <person name="Latifi A."/>
            <person name="Axen S.D."/>
            <person name="Fewer D.P."/>
            <person name="Talla E."/>
            <person name="Calteau A."/>
            <person name="Cai F."/>
            <person name="Tandeau de Marsac N."/>
            <person name="Rippka R."/>
            <person name="Herdman M."/>
            <person name="Sivonen K."/>
            <person name="Coursin T."/>
            <person name="Laurent T."/>
            <person name="Goodwin L."/>
            <person name="Nolan M."/>
            <person name="Davenport K.W."/>
            <person name="Han C.S."/>
            <person name="Rubin E.M."/>
            <person name="Eisen J.A."/>
            <person name="Woyke T."/>
            <person name="Gugger M."/>
            <person name="Kerfeld C.A."/>
        </authorList>
    </citation>
    <scope>NUCLEOTIDE SEQUENCE [LARGE SCALE GENOMIC DNA]</scope>
    <source>
        <strain evidence="3">ATCC 27899 / PCC 7122</strain>
    </source>
</reference>
<gene>
    <name evidence="2" type="ordered locus">Anacy_6055</name>
</gene>
<keyword evidence="3" id="KW-1185">Reference proteome</keyword>
<dbReference type="KEGG" id="acy:Anacy_6055"/>
<dbReference type="InterPro" id="IPR049250">
    <property type="entry name" value="DUF6883"/>
</dbReference>
<feature type="domain" description="DUF6883" evidence="1">
    <location>
        <begin position="6"/>
        <end position="105"/>
    </location>
</feature>
<evidence type="ECO:0000259" key="1">
    <source>
        <dbReference type="Pfam" id="PF21814"/>
    </source>
</evidence>
<accession>K9ZS32</accession>
<dbReference type="HOGENOM" id="CLU_137827_2_0_3"/>
<evidence type="ECO:0000313" key="2">
    <source>
        <dbReference type="EMBL" id="AFZ61332.1"/>
    </source>
</evidence>
<dbReference type="AlphaFoldDB" id="K9ZS32"/>
<dbReference type="PATRIC" id="fig|272123.3.peg.6578"/>
<keyword evidence="2" id="KW-0614">Plasmid</keyword>